<keyword evidence="3" id="KW-0645">Protease</keyword>
<evidence type="ECO:0000256" key="1">
    <source>
        <dbReference type="ARBA" id="ARBA00006272"/>
    </source>
</evidence>
<dbReference type="GO" id="GO:0046872">
    <property type="term" value="F:metal ion binding"/>
    <property type="evidence" value="ECO:0007669"/>
    <property type="project" value="UniProtKB-KW"/>
</dbReference>
<dbReference type="EMBL" id="LAZR01007246">
    <property type="protein sequence ID" value="KKM86497.1"/>
    <property type="molecule type" value="Genomic_DNA"/>
</dbReference>
<accession>A0A0F9NZ17</accession>
<evidence type="ECO:0000256" key="4">
    <source>
        <dbReference type="ARBA" id="ARBA00022723"/>
    </source>
</evidence>
<protein>
    <recommendedName>
        <fullName evidence="7">Peptidase M42 family protein</fullName>
    </recommendedName>
</protein>
<dbReference type="PANTHER" id="PTHR32481:SF0">
    <property type="entry name" value="AMINOPEPTIDASE YPDE-RELATED"/>
    <property type="match status" value="1"/>
</dbReference>
<dbReference type="Pfam" id="PF05343">
    <property type="entry name" value="Peptidase_M42"/>
    <property type="match status" value="1"/>
</dbReference>
<comment type="caution">
    <text evidence="6">The sequence shown here is derived from an EMBL/GenBank/DDBJ whole genome shotgun (WGS) entry which is preliminary data.</text>
</comment>
<dbReference type="GO" id="GO:0006508">
    <property type="term" value="P:proteolysis"/>
    <property type="evidence" value="ECO:0007669"/>
    <property type="project" value="UniProtKB-KW"/>
</dbReference>
<proteinExistence type="inferred from homology"/>
<evidence type="ECO:0000313" key="6">
    <source>
        <dbReference type="EMBL" id="KKM86497.1"/>
    </source>
</evidence>
<dbReference type="InterPro" id="IPR023367">
    <property type="entry name" value="Peptidase_M42_dom2"/>
</dbReference>
<organism evidence="6">
    <name type="scientific">marine sediment metagenome</name>
    <dbReference type="NCBI Taxonomy" id="412755"/>
    <lineage>
        <taxon>unclassified sequences</taxon>
        <taxon>metagenomes</taxon>
        <taxon>ecological metagenomes</taxon>
    </lineage>
</organism>
<dbReference type="Gene3D" id="2.40.30.40">
    <property type="entry name" value="Peptidase M42, domain 2"/>
    <property type="match status" value="1"/>
</dbReference>
<keyword evidence="4" id="KW-0479">Metal-binding</keyword>
<comment type="similarity">
    <text evidence="1">Belongs to the peptidase M42 family.</text>
</comment>
<dbReference type="InterPro" id="IPR008007">
    <property type="entry name" value="Peptidase_M42"/>
</dbReference>
<dbReference type="AlphaFoldDB" id="A0A0F9NZ17"/>
<dbReference type="InterPro" id="IPR051464">
    <property type="entry name" value="Peptidase_M42_aminopept"/>
</dbReference>
<evidence type="ECO:0000256" key="3">
    <source>
        <dbReference type="ARBA" id="ARBA00022670"/>
    </source>
</evidence>
<keyword evidence="2" id="KW-0031">Aminopeptidase</keyword>
<reference evidence="6" key="1">
    <citation type="journal article" date="2015" name="Nature">
        <title>Complex archaea that bridge the gap between prokaryotes and eukaryotes.</title>
        <authorList>
            <person name="Spang A."/>
            <person name="Saw J.H."/>
            <person name="Jorgensen S.L."/>
            <person name="Zaremba-Niedzwiedzka K."/>
            <person name="Martijn J."/>
            <person name="Lind A.E."/>
            <person name="van Eijk R."/>
            <person name="Schleper C."/>
            <person name="Guy L."/>
            <person name="Ettema T.J."/>
        </authorList>
    </citation>
    <scope>NUCLEOTIDE SEQUENCE</scope>
</reference>
<evidence type="ECO:0000256" key="5">
    <source>
        <dbReference type="ARBA" id="ARBA00022801"/>
    </source>
</evidence>
<dbReference type="SUPFAM" id="SSF101821">
    <property type="entry name" value="Aminopeptidase/glucanase lid domain"/>
    <property type="match status" value="1"/>
</dbReference>
<dbReference type="PANTHER" id="PTHR32481">
    <property type="entry name" value="AMINOPEPTIDASE"/>
    <property type="match status" value="1"/>
</dbReference>
<name>A0A0F9NZ17_9ZZZZ</name>
<dbReference type="GO" id="GO:0004177">
    <property type="term" value="F:aminopeptidase activity"/>
    <property type="evidence" value="ECO:0007669"/>
    <property type="project" value="UniProtKB-KW"/>
</dbReference>
<evidence type="ECO:0000256" key="2">
    <source>
        <dbReference type="ARBA" id="ARBA00022438"/>
    </source>
</evidence>
<dbReference type="SUPFAM" id="SSF53187">
    <property type="entry name" value="Zn-dependent exopeptidases"/>
    <property type="match status" value="1"/>
</dbReference>
<gene>
    <name evidence="6" type="ORF">LCGC14_1278390</name>
</gene>
<dbReference type="Gene3D" id="3.40.630.10">
    <property type="entry name" value="Zn peptidases"/>
    <property type="match status" value="1"/>
</dbReference>
<evidence type="ECO:0008006" key="7">
    <source>
        <dbReference type="Google" id="ProtNLM"/>
    </source>
</evidence>
<sequence length="360" mass="39691">MNSEPLNIESIKNLQEKLSSLIGVSGHEEDVSNFILNEIKENSLADKFWIDPIGNVLAIKEGKEGKNRILLDAHIDEIGFMISHIEKRGFLRFVLIGGWDTRILLGQLVILKSNSGKIFYGIIGTKPPHLTSIEDRKQQVAITNMYIDIGLQSEKEVKNNDIGIGTVGTLYSLFLTFPNGMVMGKAFDDRTGVNVLLHVMRLLKECEFCKDTILFNFAVQEEIGRRGAITGAYTLKPTLALAIENTTAADVPGIKESEVPAIIGEGPAITLADRSLISHPKVNERIIKNADIEGISHQFKKPVYGATDAGQIQVSRSGVPSSVISVPCRYIHSPTSLLKLEDIYETIRIVEAFIKNPAEL</sequence>
<dbReference type="PIRSF" id="PIRSF001123">
    <property type="entry name" value="PepA_GA"/>
    <property type="match status" value="1"/>
</dbReference>
<keyword evidence="5" id="KW-0378">Hydrolase</keyword>